<dbReference type="EMBL" id="BAYM01000089">
    <property type="protein sequence ID" value="GAN36877.1"/>
    <property type="molecule type" value="Genomic_DNA"/>
</dbReference>
<comment type="caution">
    <text evidence="1">The sequence shown here is derived from an EMBL/GenBank/DDBJ whole genome shotgun (WGS) entry which is preliminary data.</text>
</comment>
<sequence length="250" mass="28905">MNIDISTVHAARISLSRVLDVSVNTIVSKKLYLESKALTLFRQQTHQIEKLTVTGFHYSTINYDYNNTLSTVGILNLFQMLNDPSSSLSMFLNDNHVKIDTKNKSVCYKERLFNIDAQREASDANAWHCLASRLKDDYSVNGFLADTEDTRRYSTVRWCPEILSVLDRALKIQDSLCEKWRSNCKQVIVKFEVDTRKLDRSLKWLLEKMCEKGFPENPNFNDSYGDHDILLLKNPEQINLSEVVEVILED</sequence>
<evidence type="ECO:0000313" key="1">
    <source>
        <dbReference type="EMBL" id="GAN36877.1"/>
    </source>
</evidence>
<protein>
    <submittedName>
        <fullName evidence="1">Uncharacterized protein</fullName>
    </submittedName>
</protein>
<evidence type="ECO:0000313" key="2">
    <source>
        <dbReference type="Proteomes" id="UP000032552"/>
    </source>
</evidence>
<dbReference type="AlphaFoldDB" id="A0A0C9QAM5"/>
<proteinExistence type="predicted"/>
<reference evidence="2" key="1">
    <citation type="submission" date="2014-05" db="EMBL/GenBank/DDBJ databases">
        <title>Whole genome sequencing of Lactobacillus casei NRIC0644.</title>
        <authorList>
            <person name="Atarashi H."/>
            <person name="Yoshida Y."/>
            <person name="Fujimura S."/>
            <person name="Tanaka N."/>
            <person name="Shiwa Y."/>
            <person name="Yoshikawa H."/>
            <person name="Okada S."/>
            <person name="Nakagawa J."/>
        </authorList>
    </citation>
    <scope>NUCLEOTIDE SEQUENCE [LARGE SCALE GENOMIC DNA]</scope>
    <source>
        <strain evidence="2">NRIC0644</strain>
    </source>
</reference>
<accession>A0A0C9QAM5</accession>
<dbReference type="Proteomes" id="UP000032552">
    <property type="component" value="Unassembled WGS sequence"/>
</dbReference>
<dbReference type="RefSeq" id="WP_045625020.1">
    <property type="nucleotide sequence ID" value="NZ_BAYM01000089.1"/>
</dbReference>
<name>A0A0C9QAM5_LACPA</name>
<gene>
    <name evidence="1" type="ORF">LC0644_1466</name>
</gene>
<organism evidence="1 2">
    <name type="scientific">Lacticaseibacillus paracasei NRIC 0644</name>
    <dbReference type="NCBI Taxonomy" id="1435038"/>
    <lineage>
        <taxon>Bacteria</taxon>
        <taxon>Bacillati</taxon>
        <taxon>Bacillota</taxon>
        <taxon>Bacilli</taxon>
        <taxon>Lactobacillales</taxon>
        <taxon>Lactobacillaceae</taxon>
        <taxon>Lacticaseibacillus</taxon>
    </lineage>
</organism>